<gene>
    <name evidence="1" type="ORF">GDO54_018439</name>
</gene>
<dbReference type="AlphaFoldDB" id="A0AAV2ZGB3"/>
<proteinExistence type="predicted"/>
<evidence type="ECO:0000313" key="1">
    <source>
        <dbReference type="EMBL" id="DBA13510.1"/>
    </source>
</evidence>
<name>A0AAV2ZGB3_PYXAD</name>
<dbReference type="EMBL" id="DYDO01001307">
    <property type="protein sequence ID" value="DBA13510.1"/>
    <property type="molecule type" value="Genomic_DNA"/>
</dbReference>
<evidence type="ECO:0000313" key="2">
    <source>
        <dbReference type="Proteomes" id="UP001181693"/>
    </source>
</evidence>
<dbReference type="Proteomes" id="UP001181693">
    <property type="component" value="Unassembled WGS sequence"/>
</dbReference>
<keyword evidence="2" id="KW-1185">Reference proteome</keyword>
<protein>
    <submittedName>
        <fullName evidence="1">Uncharacterized protein</fullName>
    </submittedName>
</protein>
<accession>A0AAV2ZGB3</accession>
<reference evidence="1" key="1">
    <citation type="thesis" date="2020" institute="ProQuest LLC" country="789 East Eisenhower Parkway, Ann Arbor, MI, USA">
        <title>Comparative Genomics and Chromosome Evolution.</title>
        <authorList>
            <person name="Mudd A.B."/>
        </authorList>
    </citation>
    <scope>NUCLEOTIDE SEQUENCE</scope>
    <source>
        <strain evidence="1">1538</strain>
        <tissue evidence="1">Blood</tissue>
    </source>
</reference>
<comment type="caution">
    <text evidence="1">The sequence shown here is derived from an EMBL/GenBank/DDBJ whole genome shotgun (WGS) entry which is preliminary data.</text>
</comment>
<sequence length="95" mass="10659">MFMSPSAPIGHYITSESLVEGHSASQRNLKKKRKNLLIFFFCNSHFKNTKSVLFTQDWYSLIQHTSPLASESTLYRAPGFLEMAAATQMGPAGLF</sequence>
<organism evidence="1 2">
    <name type="scientific">Pyxicephalus adspersus</name>
    <name type="common">African bullfrog</name>
    <dbReference type="NCBI Taxonomy" id="30357"/>
    <lineage>
        <taxon>Eukaryota</taxon>
        <taxon>Metazoa</taxon>
        <taxon>Chordata</taxon>
        <taxon>Craniata</taxon>
        <taxon>Vertebrata</taxon>
        <taxon>Euteleostomi</taxon>
        <taxon>Amphibia</taxon>
        <taxon>Batrachia</taxon>
        <taxon>Anura</taxon>
        <taxon>Neobatrachia</taxon>
        <taxon>Ranoidea</taxon>
        <taxon>Pyxicephalidae</taxon>
        <taxon>Pyxicephalinae</taxon>
        <taxon>Pyxicephalus</taxon>
    </lineage>
</organism>